<dbReference type="Proteomes" id="UP000586722">
    <property type="component" value="Unassembled WGS sequence"/>
</dbReference>
<evidence type="ECO:0000313" key="1">
    <source>
        <dbReference type="EMBL" id="NBN78616.1"/>
    </source>
</evidence>
<reference evidence="2" key="1">
    <citation type="submission" date="2020-01" db="EMBL/GenBank/DDBJ databases">
        <authorList>
            <person name="Fang Y."/>
            <person name="Sun R."/>
            <person name="Nie L."/>
            <person name="He J."/>
            <person name="Hao L."/>
            <person name="Wang L."/>
            <person name="Su S."/>
            <person name="Lv E."/>
            <person name="Zhang Z."/>
            <person name="Xie R."/>
            <person name="Liu H."/>
        </authorList>
    </citation>
    <scope>NUCLEOTIDE SEQUENCE [LARGE SCALE GENOMIC DNA]</scope>
    <source>
        <strain evidence="2">XCT-53</strain>
    </source>
</reference>
<gene>
    <name evidence="1" type="ORF">GWI72_10090</name>
</gene>
<dbReference type="RefSeq" id="WP_161708547.1">
    <property type="nucleotide sequence ID" value="NZ_JAABLQ010000001.1"/>
</dbReference>
<evidence type="ECO:0000313" key="2">
    <source>
        <dbReference type="Proteomes" id="UP000586722"/>
    </source>
</evidence>
<accession>A0A7X5J9L6</accession>
<dbReference type="AlphaFoldDB" id="A0A7X5J9L6"/>
<organism evidence="1 2">
    <name type="scientific">Pannonibacter tanglangensis</name>
    <dbReference type="NCBI Taxonomy" id="2750084"/>
    <lineage>
        <taxon>Bacteria</taxon>
        <taxon>Pseudomonadati</taxon>
        <taxon>Pseudomonadota</taxon>
        <taxon>Alphaproteobacteria</taxon>
        <taxon>Hyphomicrobiales</taxon>
        <taxon>Stappiaceae</taxon>
        <taxon>Pannonibacter</taxon>
    </lineage>
</organism>
<dbReference type="EMBL" id="JAABLQ010000001">
    <property type="protein sequence ID" value="NBN78616.1"/>
    <property type="molecule type" value="Genomic_DNA"/>
</dbReference>
<name>A0A7X5J9L6_9HYPH</name>
<comment type="caution">
    <text evidence="1">The sequence shown here is derived from an EMBL/GenBank/DDBJ whole genome shotgun (WGS) entry which is preliminary data.</text>
</comment>
<proteinExistence type="predicted"/>
<sequence>MSQSTVDLEFVLRQQQQVLDELRLLRKDVSDRRSLAVQTVEYSRRIERRVSETRDDIEVMLKAELSGRLAHLETTIEGQLMALSSRIDDAVAGFASPNS</sequence>
<keyword evidence="2" id="KW-1185">Reference proteome</keyword>
<protein>
    <submittedName>
        <fullName evidence="1">Uncharacterized protein</fullName>
    </submittedName>
</protein>